<evidence type="ECO:0000313" key="1">
    <source>
        <dbReference type="EMBL" id="SNR87502.1"/>
    </source>
</evidence>
<name>A0A238ZWJ5_9BACT</name>
<accession>A0A238ZWJ5</accession>
<evidence type="ECO:0000313" key="2">
    <source>
        <dbReference type="Proteomes" id="UP000198310"/>
    </source>
</evidence>
<gene>
    <name evidence="1" type="ORF">SAMN06269173_11023</name>
</gene>
<dbReference type="Proteomes" id="UP000198310">
    <property type="component" value="Unassembled WGS sequence"/>
</dbReference>
<protein>
    <submittedName>
        <fullName evidence="1">Uncharacterized protein</fullName>
    </submittedName>
</protein>
<reference evidence="2" key="1">
    <citation type="submission" date="2017-06" db="EMBL/GenBank/DDBJ databases">
        <authorList>
            <person name="Varghese N."/>
            <person name="Submissions S."/>
        </authorList>
    </citation>
    <scope>NUCLEOTIDE SEQUENCE [LARGE SCALE GENOMIC DNA]</scope>
    <source>
        <strain evidence="2">DSM 28041</strain>
    </source>
</reference>
<dbReference type="RefSeq" id="WP_089333704.1">
    <property type="nucleotide sequence ID" value="NZ_FZNS01000010.1"/>
</dbReference>
<dbReference type="AlphaFoldDB" id="A0A238ZWJ5"/>
<dbReference type="EMBL" id="FZNS01000010">
    <property type="protein sequence ID" value="SNR87502.1"/>
    <property type="molecule type" value="Genomic_DNA"/>
</dbReference>
<keyword evidence="2" id="KW-1185">Reference proteome</keyword>
<organism evidence="1 2">
    <name type="scientific">Hymenobacter mucosus</name>
    <dbReference type="NCBI Taxonomy" id="1411120"/>
    <lineage>
        <taxon>Bacteria</taxon>
        <taxon>Pseudomonadati</taxon>
        <taxon>Bacteroidota</taxon>
        <taxon>Cytophagia</taxon>
        <taxon>Cytophagales</taxon>
        <taxon>Hymenobacteraceae</taxon>
        <taxon>Hymenobacter</taxon>
    </lineage>
</organism>
<proteinExistence type="predicted"/>
<sequence length="125" mass="13797">MTATLAASINATASPWTLVSAFLEHKGPYVSPFQVNALKQAGLLDIVTGLQGSAPERRAQAYVRLQQKGLVYGEEQIDYIAHVQTQIRAVQQELQDLDPGELAQLDILAKKMQQLVASAQEYFRK</sequence>